<dbReference type="Proteomes" id="UP000800035">
    <property type="component" value="Unassembled WGS sequence"/>
</dbReference>
<name>A0A6A5T8V8_9PLEO</name>
<dbReference type="EMBL" id="ML977070">
    <property type="protein sequence ID" value="KAF1948192.1"/>
    <property type="molecule type" value="Genomic_DNA"/>
</dbReference>
<dbReference type="EMBL" id="ML977065">
    <property type="protein sequence ID" value="KAF1948291.1"/>
    <property type="molecule type" value="Genomic_DNA"/>
</dbReference>
<evidence type="ECO:0000313" key="2">
    <source>
        <dbReference type="EMBL" id="KAF1948291.1"/>
    </source>
</evidence>
<protein>
    <submittedName>
        <fullName evidence="1">Uncharacterized protein</fullName>
    </submittedName>
</protein>
<organism evidence="1 3">
    <name type="scientific">Byssothecium circinans</name>
    <dbReference type="NCBI Taxonomy" id="147558"/>
    <lineage>
        <taxon>Eukaryota</taxon>
        <taxon>Fungi</taxon>
        <taxon>Dikarya</taxon>
        <taxon>Ascomycota</taxon>
        <taxon>Pezizomycotina</taxon>
        <taxon>Dothideomycetes</taxon>
        <taxon>Pleosporomycetidae</taxon>
        <taxon>Pleosporales</taxon>
        <taxon>Massarineae</taxon>
        <taxon>Massarinaceae</taxon>
        <taxon>Byssothecium</taxon>
    </lineage>
</organism>
<proteinExistence type="predicted"/>
<accession>A0A6A5T8V8</accession>
<evidence type="ECO:0000313" key="1">
    <source>
        <dbReference type="EMBL" id="KAF1948192.1"/>
    </source>
</evidence>
<sequence>MQLTIEYQRQLRMWIHKDHFLASPPSDAPDSTKHHLGHCIENLRATIIRLKVRFNQPWYRVTVASDAAAAGHAECVKIPYCTWVLSLDKLAAPQERVCRSASSLLPTPQPDDGSCTQTAQQACTSSTTNAQKVEARINTTRPRR</sequence>
<evidence type="ECO:0000313" key="3">
    <source>
        <dbReference type="Proteomes" id="UP000800035"/>
    </source>
</evidence>
<keyword evidence="3" id="KW-1185">Reference proteome</keyword>
<dbReference type="AlphaFoldDB" id="A0A6A5T8V8"/>
<gene>
    <name evidence="2" type="ORF">CC80DRAFT_511467</name>
    <name evidence="1" type="ORF">CC80DRAFT_511544</name>
</gene>
<reference evidence="1" key="1">
    <citation type="journal article" date="2020" name="Stud. Mycol.">
        <title>101 Dothideomycetes genomes: a test case for predicting lifestyles and emergence of pathogens.</title>
        <authorList>
            <person name="Haridas S."/>
            <person name="Albert R."/>
            <person name="Binder M."/>
            <person name="Bloem J."/>
            <person name="Labutti K."/>
            <person name="Salamov A."/>
            <person name="Andreopoulos B."/>
            <person name="Baker S."/>
            <person name="Barry K."/>
            <person name="Bills G."/>
            <person name="Bluhm B."/>
            <person name="Cannon C."/>
            <person name="Castanera R."/>
            <person name="Culley D."/>
            <person name="Daum C."/>
            <person name="Ezra D."/>
            <person name="Gonzalez J."/>
            <person name="Henrissat B."/>
            <person name="Kuo A."/>
            <person name="Liang C."/>
            <person name="Lipzen A."/>
            <person name="Lutzoni F."/>
            <person name="Magnuson J."/>
            <person name="Mondo S."/>
            <person name="Nolan M."/>
            <person name="Ohm R."/>
            <person name="Pangilinan J."/>
            <person name="Park H.-J."/>
            <person name="Ramirez L."/>
            <person name="Alfaro M."/>
            <person name="Sun H."/>
            <person name="Tritt A."/>
            <person name="Yoshinaga Y."/>
            <person name="Zwiers L.-H."/>
            <person name="Turgeon B."/>
            <person name="Goodwin S."/>
            <person name="Spatafora J."/>
            <person name="Crous P."/>
            <person name="Grigoriev I."/>
        </authorList>
    </citation>
    <scope>NUCLEOTIDE SEQUENCE</scope>
    <source>
        <strain evidence="1">CBS 675.92</strain>
    </source>
</reference>